<dbReference type="GO" id="GO:0016787">
    <property type="term" value="F:hydrolase activity"/>
    <property type="evidence" value="ECO:0007669"/>
    <property type="project" value="UniProtKB-KW"/>
</dbReference>
<evidence type="ECO:0000256" key="5">
    <source>
        <dbReference type="ARBA" id="ARBA00023239"/>
    </source>
</evidence>
<dbReference type="GO" id="GO:0005829">
    <property type="term" value="C:cytosol"/>
    <property type="evidence" value="ECO:0007669"/>
    <property type="project" value="TreeGrafter"/>
</dbReference>
<evidence type="ECO:0000256" key="1">
    <source>
        <dbReference type="ARBA" id="ARBA00005871"/>
    </source>
</evidence>
<evidence type="ECO:0000256" key="6">
    <source>
        <dbReference type="ARBA" id="ARBA00036832"/>
    </source>
</evidence>
<evidence type="ECO:0000259" key="9">
    <source>
        <dbReference type="Pfam" id="PF04909"/>
    </source>
</evidence>
<keyword evidence="10" id="KW-0378">Hydrolase</keyword>
<dbReference type="Proteomes" id="UP001362999">
    <property type="component" value="Unassembled WGS sequence"/>
</dbReference>
<protein>
    <recommendedName>
        <fullName evidence="7">6-methylsalicylate decarboxylase</fullName>
        <ecNumber evidence="7">4.1.1.52</ecNumber>
    </recommendedName>
</protein>
<dbReference type="InterPro" id="IPR032465">
    <property type="entry name" value="ACMSD"/>
</dbReference>
<proteinExistence type="inferred from homology"/>
<dbReference type="AlphaFoldDB" id="A0AAW0BDC7"/>
<evidence type="ECO:0000256" key="7">
    <source>
        <dbReference type="ARBA" id="ARBA00038889"/>
    </source>
</evidence>
<keyword evidence="3 8" id="KW-0210">Decarboxylase</keyword>
<organism evidence="10 11">
    <name type="scientific">Favolaschia claudopus</name>
    <dbReference type="NCBI Taxonomy" id="2862362"/>
    <lineage>
        <taxon>Eukaryota</taxon>
        <taxon>Fungi</taxon>
        <taxon>Dikarya</taxon>
        <taxon>Basidiomycota</taxon>
        <taxon>Agaricomycotina</taxon>
        <taxon>Agaricomycetes</taxon>
        <taxon>Agaricomycetidae</taxon>
        <taxon>Agaricales</taxon>
        <taxon>Marasmiineae</taxon>
        <taxon>Mycenaceae</taxon>
        <taxon>Favolaschia</taxon>
    </lineage>
</organism>
<evidence type="ECO:0000313" key="10">
    <source>
        <dbReference type="EMBL" id="KAK7023930.1"/>
    </source>
</evidence>
<comment type="similarity">
    <text evidence="1">Belongs to the metallo-dependent hydrolases superfamily. ACMSD family.</text>
</comment>
<reference evidence="10 11" key="1">
    <citation type="journal article" date="2024" name="J Genomics">
        <title>Draft genome sequencing and assembly of Favolaschia claudopus CIRM-BRFM 2984 isolated from oak limbs.</title>
        <authorList>
            <person name="Navarro D."/>
            <person name="Drula E."/>
            <person name="Chaduli D."/>
            <person name="Cazenave R."/>
            <person name="Ahrendt S."/>
            <person name="Wang J."/>
            <person name="Lipzen A."/>
            <person name="Daum C."/>
            <person name="Barry K."/>
            <person name="Grigoriev I.V."/>
            <person name="Favel A."/>
            <person name="Rosso M.N."/>
            <person name="Martin F."/>
        </authorList>
    </citation>
    <scope>NUCLEOTIDE SEQUENCE [LARGE SCALE GENOMIC DNA]</scope>
    <source>
        <strain evidence="10 11">CIRM-BRFM 2984</strain>
    </source>
</reference>
<name>A0AAW0BDC7_9AGAR</name>
<dbReference type="Gene3D" id="3.20.20.140">
    <property type="entry name" value="Metal-dependent hydrolases"/>
    <property type="match status" value="1"/>
</dbReference>
<evidence type="ECO:0000256" key="3">
    <source>
        <dbReference type="ARBA" id="ARBA00022793"/>
    </source>
</evidence>
<dbReference type="EMBL" id="JAWWNJ010000035">
    <property type="protein sequence ID" value="KAK7023930.1"/>
    <property type="molecule type" value="Genomic_DNA"/>
</dbReference>
<dbReference type="InterPro" id="IPR032466">
    <property type="entry name" value="Metal_Hydrolase"/>
</dbReference>
<dbReference type="GO" id="GO:0019748">
    <property type="term" value="P:secondary metabolic process"/>
    <property type="evidence" value="ECO:0007669"/>
    <property type="project" value="TreeGrafter"/>
</dbReference>
<dbReference type="PANTHER" id="PTHR21240:SF29">
    <property type="entry name" value="AMIDOHYDROLASE-RELATED DOMAIN-CONTAINING PROTEIN"/>
    <property type="match status" value="1"/>
</dbReference>
<evidence type="ECO:0000256" key="4">
    <source>
        <dbReference type="ARBA" id="ARBA00022833"/>
    </source>
</evidence>
<dbReference type="SUPFAM" id="SSF51556">
    <property type="entry name" value="Metallo-dependent hydrolases"/>
    <property type="match status" value="1"/>
</dbReference>
<sequence>MSYPKIDLHTHYLTPFYRKALEKAGHVPGPDGLPFTPDWSPEEHLAYMDKNNVAKAILSCSSPGTHLIPGDDEFAREVTRETNEYAAALKRKHPTRFGFFASLSLPDVQSALVEIDYALDTLDADGFVLLSNHQGMYLGDPRLAPVYAKLNARRAIVFVHPTAPCVGHACVHSDPARKRVLDGAPLNDAYPIPMMEFLFDSTRTFADLLVSGTAAAHPHISFIVPHCGSALPSVLDRVLMVSQHKFPGYDARDTQPISETALRDMFANQFYFDLAGMAMPNQIHHMLRWINHSRLAYGSDIPWTPASRAEGLLQTMQEEFPKLFTDQEIRDICEGNAAKLLKKRES</sequence>
<keyword evidence="11" id="KW-1185">Reference proteome</keyword>
<gene>
    <name evidence="10" type="ORF">R3P38DRAFT_2954967</name>
</gene>
<dbReference type="GO" id="GO:0046872">
    <property type="term" value="F:metal ion binding"/>
    <property type="evidence" value="ECO:0007669"/>
    <property type="project" value="UniProtKB-KW"/>
</dbReference>
<comment type="catalytic activity">
    <reaction evidence="6">
        <text>6-methylsalicylate + H(+) = 3-methylphenol + CO2</text>
        <dbReference type="Rhea" id="RHEA:23112"/>
        <dbReference type="ChEBI" id="CHEBI:15378"/>
        <dbReference type="ChEBI" id="CHEBI:16526"/>
        <dbReference type="ChEBI" id="CHEBI:17231"/>
        <dbReference type="ChEBI" id="CHEBI:36658"/>
        <dbReference type="EC" id="4.1.1.52"/>
    </reaction>
    <physiologicalReaction direction="left-to-right" evidence="6">
        <dbReference type="Rhea" id="RHEA:23113"/>
    </physiologicalReaction>
</comment>
<dbReference type="PANTHER" id="PTHR21240">
    <property type="entry name" value="2-AMINO-3-CARBOXYLMUCONATE-6-SEMIALDEHYDE DECARBOXYLASE"/>
    <property type="match status" value="1"/>
</dbReference>
<dbReference type="EC" id="4.1.1.52" evidence="7"/>
<feature type="domain" description="Amidohydrolase-related" evidence="9">
    <location>
        <begin position="6"/>
        <end position="342"/>
    </location>
</feature>
<keyword evidence="5 8" id="KW-0456">Lyase</keyword>
<dbReference type="Pfam" id="PF04909">
    <property type="entry name" value="Amidohydro_2"/>
    <property type="match status" value="1"/>
</dbReference>
<dbReference type="InterPro" id="IPR006680">
    <property type="entry name" value="Amidohydro-rel"/>
</dbReference>
<dbReference type="GO" id="GO:0047596">
    <property type="term" value="F:6-methylsalicylate decarboxylase activity"/>
    <property type="evidence" value="ECO:0007669"/>
    <property type="project" value="UniProtKB-EC"/>
</dbReference>
<keyword evidence="2" id="KW-0479">Metal-binding</keyword>
<evidence type="ECO:0000256" key="2">
    <source>
        <dbReference type="ARBA" id="ARBA00022723"/>
    </source>
</evidence>
<evidence type="ECO:0000256" key="8">
    <source>
        <dbReference type="RuleBase" id="RU366045"/>
    </source>
</evidence>
<evidence type="ECO:0000313" key="11">
    <source>
        <dbReference type="Proteomes" id="UP001362999"/>
    </source>
</evidence>
<accession>A0AAW0BDC7</accession>
<comment type="caution">
    <text evidence="10">The sequence shown here is derived from an EMBL/GenBank/DDBJ whole genome shotgun (WGS) entry which is preliminary data.</text>
</comment>
<keyword evidence="4" id="KW-0862">Zinc</keyword>